<feature type="compositionally biased region" description="Acidic residues" evidence="1">
    <location>
        <begin position="270"/>
        <end position="279"/>
    </location>
</feature>
<name>A0AA39W3Q5_9PEZI</name>
<feature type="compositionally biased region" description="Basic and acidic residues" evidence="1">
    <location>
        <begin position="136"/>
        <end position="167"/>
    </location>
</feature>
<dbReference type="EMBL" id="JAULSR010000014">
    <property type="protein sequence ID" value="KAK0609339.1"/>
    <property type="molecule type" value="Genomic_DNA"/>
</dbReference>
<evidence type="ECO:0000313" key="2">
    <source>
        <dbReference type="EMBL" id="KAK0609339.1"/>
    </source>
</evidence>
<evidence type="ECO:0000256" key="1">
    <source>
        <dbReference type="SAM" id="MobiDB-lite"/>
    </source>
</evidence>
<comment type="caution">
    <text evidence="2">The sequence shown here is derived from an EMBL/GenBank/DDBJ whole genome shotgun (WGS) entry which is preliminary data.</text>
</comment>
<feature type="compositionally biased region" description="Pro residues" evidence="1">
    <location>
        <begin position="284"/>
        <end position="293"/>
    </location>
</feature>
<feature type="compositionally biased region" description="Basic and acidic residues" evidence="1">
    <location>
        <begin position="219"/>
        <end position="230"/>
    </location>
</feature>
<reference evidence="2" key="1">
    <citation type="submission" date="2023-06" db="EMBL/GenBank/DDBJ databases">
        <title>Genome-scale phylogeny and comparative genomics of the fungal order Sordariales.</title>
        <authorList>
            <consortium name="Lawrence Berkeley National Laboratory"/>
            <person name="Hensen N."/>
            <person name="Bonometti L."/>
            <person name="Westerberg I."/>
            <person name="Brannstrom I.O."/>
            <person name="Guillou S."/>
            <person name="Cros-Aarteil S."/>
            <person name="Calhoun S."/>
            <person name="Haridas S."/>
            <person name="Kuo A."/>
            <person name="Mondo S."/>
            <person name="Pangilinan J."/>
            <person name="Riley R."/>
            <person name="LaButti K."/>
            <person name="Andreopoulos B."/>
            <person name="Lipzen A."/>
            <person name="Chen C."/>
            <person name="Yanf M."/>
            <person name="Daum C."/>
            <person name="Ng V."/>
            <person name="Clum A."/>
            <person name="Steindorff A."/>
            <person name="Ohm R."/>
            <person name="Martin F."/>
            <person name="Silar P."/>
            <person name="Natvig D."/>
            <person name="Lalanne C."/>
            <person name="Gautier V."/>
            <person name="Ament-velasquez S.L."/>
            <person name="Kruys A."/>
            <person name="Hutchinson M.I."/>
            <person name="Powell A.J."/>
            <person name="Barry K."/>
            <person name="Miller A.N."/>
            <person name="Grigoriev I.V."/>
            <person name="Debuchy R."/>
            <person name="Gladieux P."/>
            <person name="Thoren M.H."/>
            <person name="Johannesson H."/>
        </authorList>
    </citation>
    <scope>NUCLEOTIDE SEQUENCE</scope>
    <source>
        <strain evidence="2">SMH3391-2</strain>
    </source>
</reference>
<feature type="compositionally biased region" description="Basic and acidic residues" evidence="1">
    <location>
        <begin position="360"/>
        <end position="372"/>
    </location>
</feature>
<feature type="region of interest" description="Disordered" evidence="1">
    <location>
        <begin position="309"/>
        <end position="388"/>
    </location>
</feature>
<dbReference type="Proteomes" id="UP001174934">
    <property type="component" value="Unassembled WGS sequence"/>
</dbReference>
<proteinExistence type="predicted"/>
<feature type="compositionally biased region" description="Acidic residues" evidence="1">
    <location>
        <begin position="323"/>
        <end position="334"/>
    </location>
</feature>
<gene>
    <name evidence="2" type="ORF">B0T17DRAFT_621680</name>
</gene>
<protein>
    <submittedName>
        <fullName evidence="2">Uncharacterized protein</fullName>
    </submittedName>
</protein>
<sequence>MANDTILTDDYVAVHLAKDANNASIKYSSMGLEAFRPTKPSIKAKPDTRFLGRIIKQTTNHNAALSAKEAAEAQARLEQLTEAGGKRRNLEPNPVDIRRRQLGAISSILLGGKRKPQATEKGDDGGSTSRTATAPEDSKGKRPLSNDHRRSKESLRPEDDEVKNQTRERRHARKDQRLRERSRSPQASLRKHRHRSPLGGGNDDDDDDNGRQHTRRSRHQSERSGKERASRSGGDLIATRRSHCSAPSRGLVSDPSSSRTKHGRRPTPAAEEEDSDCLEDFIGPAPPSRPPAVWPRGRGVAHGMEIMHSRSSDACDPKSDMQLDPEETDDLDEAVETHFDRQKWKQQGAHRLRAAGFTDEQVKRWEKTKPDGEPDLDDVQWSKAGERREWDWGKEDDLLMEGVTKGGV</sequence>
<feature type="region of interest" description="Disordered" evidence="1">
    <location>
        <begin position="108"/>
        <end position="297"/>
    </location>
</feature>
<dbReference type="AlphaFoldDB" id="A0AA39W3Q5"/>
<dbReference type="PANTHER" id="PTHR40132">
    <property type="entry name" value="PRE-MRNA-SPLICING FACTOR 38B"/>
    <property type="match status" value="1"/>
</dbReference>
<feature type="compositionally biased region" description="Basic and acidic residues" evidence="1">
    <location>
        <begin position="309"/>
        <end position="321"/>
    </location>
</feature>
<accession>A0AA39W3Q5</accession>
<organism evidence="2 3">
    <name type="scientific">Bombardia bombarda</name>
    <dbReference type="NCBI Taxonomy" id="252184"/>
    <lineage>
        <taxon>Eukaryota</taxon>
        <taxon>Fungi</taxon>
        <taxon>Dikarya</taxon>
        <taxon>Ascomycota</taxon>
        <taxon>Pezizomycotina</taxon>
        <taxon>Sordariomycetes</taxon>
        <taxon>Sordariomycetidae</taxon>
        <taxon>Sordariales</taxon>
        <taxon>Lasiosphaeriaceae</taxon>
        <taxon>Bombardia</taxon>
    </lineage>
</organism>
<keyword evidence="3" id="KW-1185">Reference proteome</keyword>
<dbReference type="PANTHER" id="PTHR40132:SF1">
    <property type="entry name" value="PRE-MRNA-SPLICING FACTOR 38B"/>
    <property type="match status" value="1"/>
</dbReference>
<evidence type="ECO:0000313" key="3">
    <source>
        <dbReference type="Proteomes" id="UP001174934"/>
    </source>
</evidence>